<feature type="non-terminal residue" evidence="1">
    <location>
        <position position="1"/>
    </location>
</feature>
<proteinExistence type="predicted"/>
<name>A0ABQ5HGN1_9ASTR</name>
<keyword evidence="2" id="KW-1185">Reference proteome</keyword>
<dbReference type="PANTHER" id="PTHR35046">
    <property type="entry name" value="ZINC KNUCKLE (CCHC-TYPE) FAMILY PROTEIN"/>
    <property type="match status" value="1"/>
</dbReference>
<dbReference type="InterPro" id="IPR012337">
    <property type="entry name" value="RNaseH-like_sf"/>
</dbReference>
<comment type="caution">
    <text evidence="1">The sequence shown here is derived from an EMBL/GenBank/DDBJ whole genome shotgun (WGS) entry which is preliminary data.</text>
</comment>
<evidence type="ECO:0000313" key="1">
    <source>
        <dbReference type="EMBL" id="GJT86362.1"/>
    </source>
</evidence>
<evidence type="ECO:0000313" key="2">
    <source>
        <dbReference type="Proteomes" id="UP001151760"/>
    </source>
</evidence>
<dbReference type="PANTHER" id="PTHR35046:SF18">
    <property type="entry name" value="RNA-DIRECTED DNA POLYMERASE"/>
    <property type="match status" value="1"/>
</dbReference>
<dbReference type="SUPFAM" id="SSF53098">
    <property type="entry name" value="Ribonuclease H-like"/>
    <property type="match status" value="1"/>
</dbReference>
<sequence>EYGRRVKKYEGFQVDVKRKSIEDKVRRQKVFDVDEALNIENSRASSFQVRGFMLTKPRKTTLSVFISNVVLGLDSIKELYASDEYFSNTWMELKIKQHQGEFLKLDGDLLKGLYMPLPIPESPWVDVLMDFVLGLPRTQRGVDYVFVLVDRFSKMVHFIPCKKTSDAAHIARLFFQEVVHLHGVPNVVHSSMGFSPFEVVYKTSPRHVVNLVDLPGKKNVPAKGMVDEVQAIHEVVRVYITEANAKYKIVADEHRRKKLFQVRDEVMVFLCKEHFLVGTYSRLQQKKYG</sequence>
<dbReference type="Proteomes" id="UP001151760">
    <property type="component" value="Unassembled WGS sequence"/>
</dbReference>
<protein>
    <submittedName>
        <fullName evidence="1">Transposon ty3-I gag-pol polyprotein</fullName>
    </submittedName>
</protein>
<dbReference type="InterPro" id="IPR036397">
    <property type="entry name" value="RNaseH_sf"/>
</dbReference>
<gene>
    <name evidence="1" type="ORF">Tco_1068079</name>
</gene>
<dbReference type="EMBL" id="BQNB010019540">
    <property type="protein sequence ID" value="GJT86362.1"/>
    <property type="molecule type" value="Genomic_DNA"/>
</dbReference>
<reference evidence="1" key="2">
    <citation type="submission" date="2022-01" db="EMBL/GenBank/DDBJ databases">
        <authorList>
            <person name="Yamashiro T."/>
            <person name="Shiraishi A."/>
            <person name="Satake H."/>
            <person name="Nakayama K."/>
        </authorList>
    </citation>
    <scope>NUCLEOTIDE SEQUENCE</scope>
</reference>
<reference evidence="1" key="1">
    <citation type="journal article" date="2022" name="Int. J. Mol. Sci.">
        <title>Draft Genome of Tanacetum Coccineum: Genomic Comparison of Closely Related Tanacetum-Family Plants.</title>
        <authorList>
            <person name="Yamashiro T."/>
            <person name="Shiraishi A."/>
            <person name="Nakayama K."/>
            <person name="Satake H."/>
        </authorList>
    </citation>
    <scope>NUCLEOTIDE SEQUENCE</scope>
</reference>
<organism evidence="1 2">
    <name type="scientific">Tanacetum coccineum</name>
    <dbReference type="NCBI Taxonomy" id="301880"/>
    <lineage>
        <taxon>Eukaryota</taxon>
        <taxon>Viridiplantae</taxon>
        <taxon>Streptophyta</taxon>
        <taxon>Embryophyta</taxon>
        <taxon>Tracheophyta</taxon>
        <taxon>Spermatophyta</taxon>
        <taxon>Magnoliopsida</taxon>
        <taxon>eudicotyledons</taxon>
        <taxon>Gunneridae</taxon>
        <taxon>Pentapetalae</taxon>
        <taxon>asterids</taxon>
        <taxon>campanulids</taxon>
        <taxon>Asterales</taxon>
        <taxon>Asteraceae</taxon>
        <taxon>Asteroideae</taxon>
        <taxon>Anthemideae</taxon>
        <taxon>Anthemidinae</taxon>
        <taxon>Tanacetum</taxon>
    </lineage>
</organism>
<dbReference type="Gene3D" id="3.30.420.10">
    <property type="entry name" value="Ribonuclease H-like superfamily/Ribonuclease H"/>
    <property type="match status" value="1"/>
</dbReference>
<accession>A0ABQ5HGN1</accession>